<evidence type="ECO:0008006" key="4">
    <source>
        <dbReference type="Google" id="ProtNLM"/>
    </source>
</evidence>
<keyword evidence="3" id="KW-1185">Reference proteome</keyword>
<evidence type="ECO:0000256" key="1">
    <source>
        <dbReference type="SAM" id="Phobius"/>
    </source>
</evidence>
<feature type="transmembrane region" description="Helical" evidence="1">
    <location>
        <begin position="219"/>
        <end position="239"/>
    </location>
</feature>
<accession>A0A841LUK2</accession>
<proteinExistence type="predicted"/>
<feature type="transmembrane region" description="Helical" evidence="1">
    <location>
        <begin position="245"/>
        <end position="265"/>
    </location>
</feature>
<keyword evidence="1" id="KW-0472">Membrane</keyword>
<feature type="transmembrane region" description="Helical" evidence="1">
    <location>
        <begin position="277"/>
        <end position="302"/>
    </location>
</feature>
<gene>
    <name evidence="2" type="ORF">FHS77_000756</name>
</gene>
<keyword evidence="1" id="KW-1133">Transmembrane helix</keyword>
<dbReference type="InterPro" id="IPR018710">
    <property type="entry name" value="DUF2232"/>
</dbReference>
<feature type="transmembrane region" description="Helical" evidence="1">
    <location>
        <begin position="73"/>
        <end position="96"/>
    </location>
</feature>
<dbReference type="AlphaFoldDB" id="A0A841LUK2"/>
<dbReference type="RefSeq" id="WP_184220192.1">
    <property type="nucleotide sequence ID" value="NZ_JACIIU010000002.1"/>
</dbReference>
<comment type="caution">
    <text evidence="2">The sequence shown here is derived from an EMBL/GenBank/DDBJ whole genome shotgun (WGS) entry which is preliminary data.</text>
</comment>
<evidence type="ECO:0000313" key="3">
    <source>
        <dbReference type="Proteomes" id="UP000555393"/>
    </source>
</evidence>
<dbReference type="EMBL" id="JACIIU010000002">
    <property type="protein sequence ID" value="MBB6260232.1"/>
    <property type="molecule type" value="Genomic_DNA"/>
</dbReference>
<protein>
    <recommendedName>
        <fullName evidence="4">DUF2232 domain-containing protein</fullName>
    </recommendedName>
</protein>
<feature type="transmembrane region" description="Helical" evidence="1">
    <location>
        <begin position="169"/>
        <end position="199"/>
    </location>
</feature>
<feature type="transmembrane region" description="Helical" evidence="1">
    <location>
        <begin position="6"/>
        <end position="27"/>
    </location>
</feature>
<reference evidence="2 3" key="1">
    <citation type="submission" date="2020-08" db="EMBL/GenBank/DDBJ databases">
        <title>Genomic Encyclopedia of Type Strains, Phase IV (KMG-IV): sequencing the most valuable type-strain genomes for metagenomic binning, comparative biology and taxonomic classification.</title>
        <authorList>
            <person name="Goeker M."/>
        </authorList>
    </citation>
    <scope>NUCLEOTIDE SEQUENCE [LARGE SCALE GENOMIC DNA]</scope>
    <source>
        <strain evidence="2 3">DSM 22336</strain>
    </source>
</reference>
<feature type="transmembrane region" description="Helical" evidence="1">
    <location>
        <begin position="34"/>
        <end position="61"/>
    </location>
</feature>
<organism evidence="2 3">
    <name type="scientific">Paenochrobactrum gallinarii</name>
    <dbReference type="NCBI Taxonomy" id="643673"/>
    <lineage>
        <taxon>Bacteria</taxon>
        <taxon>Pseudomonadati</taxon>
        <taxon>Pseudomonadota</taxon>
        <taxon>Alphaproteobacteria</taxon>
        <taxon>Hyphomicrobiales</taxon>
        <taxon>Brucellaceae</taxon>
        <taxon>Paenochrobactrum</taxon>
    </lineage>
</organism>
<dbReference type="Pfam" id="PF09991">
    <property type="entry name" value="DUF2232"/>
    <property type="match status" value="1"/>
</dbReference>
<sequence length="319" mass="33489">MKFDKTIIGVGILAGLASALMSSGVIAQSGMAMVLYFLTPLPIFMAALGWGSNAGIIAAVAATATVSIVSVPMAAVLIALTSFIPAAIGAYLSGLARPASDMGGSANILVWYPLSDIIFRLALMVAVSFIIIGYLIGFGEDMVRELTAQVMERLQAADPSYQSDAEMQAALAAILMVVLPAMQPAIALAALIGNLYLALRLTGASGRLKRPRDDWPTTLRMPVAALSVFAVALALSFFGAGTAQAALVFVGAIGTGFLFSGFAIVHQRTRGMSLRPLILWLSYVGIMLLAPLLLIFFVIGLFDTTRTAPVSKRQKTDQS</sequence>
<feature type="transmembrane region" description="Helical" evidence="1">
    <location>
        <begin position="117"/>
        <end position="136"/>
    </location>
</feature>
<dbReference type="Proteomes" id="UP000555393">
    <property type="component" value="Unassembled WGS sequence"/>
</dbReference>
<keyword evidence="1" id="KW-0812">Transmembrane</keyword>
<evidence type="ECO:0000313" key="2">
    <source>
        <dbReference type="EMBL" id="MBB6260232.1"/>
    </source>
</evidence>
<name>A0A841LUK2_9HYPH</name>